<name>A0AAE0MCX6_9PEZI</name>
<dbReference type="AlphaFoldDB" id="A0AAE0MCX6"/>
<dbReference type="EMBL" id="JAUEPO010000003">
    <property type="protein sequence ID" value="KAK3327620.1"/>
    <property type="molecule type" value="Genomic_DNA"/>
</dbReference>
<dbReference type="Proteomes" id="UP001286456">
    <property type="component" value="Unassembled WGS sequence"/>
</dbReference>
<feature type="chain" id="PRO_5042224654" evidence="3">
    <location>
        <begin position="19"/>
        <end position="327"/>
    </location>
</feature>
<dbReference type="SUPFAM" id="SSF53474">
    <property type="entry name" value="alpha/beta-Hydrolases"/>
    <property type="match status" value="1"/>
</dbReference>
<dbReference type="PANTHER" id="PTHR46640:SF1">
    <property type="entry name" value="FUNGAL LIPASE-LIKE DOMAIN-CONTAINING PROTEIN-RELATED"/>
    <property type="match status" value="1"/>
</dbReference>
<keyword evidence="6" id="KW-1185">Reference proteome</keyword>
<reference evidence="5" key="1">
    <citation type="journal article" date="2023" name="Mol. Phylogenet. Evol.">
        <title>Genome-scale phylogeny and comparative genomics of the fungal order Sordariales.</title>
        <authorList>
            <person name="Hensen N."/>
            <person name="Bonometti L."/>
            <person name="Westerberg I."/>
            <person name="Brannstrom I.O."/>
            <person name="Guillou S."/>
            <person name="Cros-Aarteil S."/>
            <person name="Calhoun S."/>
            <person name="Haridas S."/>
            <person name="Kuo A."/>
            <person name="Mondo S."/>
            <person name="Pangilinan J."/>
            <person name="Riley R."/>
            <person name="LaButti K."/>
            <person name="Andreopoulos B."/>
            <person name="Lipzen A."/>
            <person name="Chen C."/>
            <person name="Yan M."/>
            <person name="Daum C."/>
            <person name="Ng V."/>
            <person name="Clum A."/>
            <person name="Steindorff A."/>
            <person name="Ohm R.A."/>
            <person name="Martin F."/>
            <person name="Silar P."/>
            <person name="Natvig D.O."/>
            <person name="Lalanne C."/>
            <person name="Gautier V."/>
            <person name="Ament-Velasquez S.L."/>
            <person name="Kruys A."/>
            <person name="Hutchinson M.I."/>
            <person name="Powell A.J."/>
            <person name="Barry K."/>
            <person name="Miller A.N."/>
            <person name="Grigoriev I.V."/>
            <person name="Debuchy R."/>
            <person name="Gladieux P."/>
            <person name="Hiltunen Thoren M."/>
            <person name="Johannesson H."/>
        </authorList>
    </citation>
    <scope>NUCLEOTIDE SEQUENCE</scope>
    <source>
        <strain evidence="5">SMH4131-1</strain>
    </source>
</reference>
<gene>
    <name evidence="5" type="ORF">B0T19DRAFT_168224</name>
</gene>
<evidence type="ECO:0000256" key="1">
    <source>
        <dbReference type="ARBA" id="ARBA00022729"/>
    </source>
</evidence>
<keyword evidence="1 3" id="KW-0732">Signal</keyword>
<organism evidence="5 6">
    <name type="scientific">Cercophora scortea</name>
    <dbReference type="NCBI Taxonomy" id="314031"/>
    <lineage>
        <taxon>Eukaryota</taxon>
        <taxon>Fungi</taxon>
        <taxon>Dikarya</taxon>
        <taxon>Ascomycota</taxon>
        <taxon>Pezizomycotina</taxon>
        <taxon>Sordariomycetes</taxon>
        <taxon>Sordariomycetidae</taxon>
        <taxon>Sordariales</taxon>
        <taxon>Lasiosphaeriaceae</taxon>
        <taxon>Cercophora</taxon>
    </lineage>
</organism>
<accession>A0AAE0MCX6</accession>
<dbReference type="CDD" id="cd00519">
    <property type="entry name" value="Lipase_3"/>
    <property type="match status" value="1"/>
</dbReference>
<dbReference type="Gene3D" id="3.40.50.1820">
    <property type="entry name" value="alpha/beta hydrolase"/>
    <property type="match status" value="1"/>
</dbReference>
<comment type="caution">
    <text evidence="5">The sequence shown here is derived from an EMBL/GenBank/DDBJ whole genome shotgun (WGS) entry which is preliminary data.</text>
</comment>
<evidence type="ECO:0000259" key="4">
    <source>
        <dbReference type="Pfam" id="PF01764"/>
    </source>
</evidence>
<dbReference type="PANTHER" id="PTHR46640">
    <property type="entry name" value="TRIACYLGLYCEROL LIPASE, PUTATIVE (AFU_ORTHOLOGUE AFUA_6G06510)-RELATED"/>
    <property type="match status" value="1"/>
</dbReference>
<feature type="domain" description="Fungal lipase-type" evidence="4">
    <location>
        <begin position="101"/>
        <end position="231"/>
    </location>
</feature>
<protein>
    <submittedName>
        <fullName evidence="5">Alpha/Beta hydrolase protein</fullName>
    </submittedName>
</protein>
<evidence type="ECO:0000256" key="3">
    <source>
        <dbReference type="SAM" id="SignalP"/>
    </source>
</evidence>
<proteinExistence type="predicted"/>
<sequence>MKTALFYSLPVLAATTLALPVLVGRDTAVTTAQLNNFQLFAQYSAASYCNNQNVPGQPIACTNDVCLAVQANQATTSVSFTGNVTDVRGVIAIDDTARLIVVSFRGSVSVRNWITDAIFTQIACDLTPGCLVHTGFFAAWSEVKPAVVAGLKAAVTANPSYKIVTTGHSLGAALATVATGYLRKAGYAIDLYTYGSPRVGNRQFADFVTAQPGLENRVTHFDDPFARLPPMLFNYRHTSPEYWFKNNATVNDVVQVCTGNANISCNAGTTGLDFDAHSSYFVKINGCSPPGGTPWRRDLTDAELEDKLNSWAALDVALAENLAAADS</sequence>
<reference evidence="5" key="2">
    <citation type="submission" date="2023-06" db="EMBL/GenBank/DDBJ databases">
        <authorList>
            <consortium name="Lawrence Berkeley National Laboratory"/>
            <person name="Haridas S."/>
            <person name="Hensen N."/>
            <person name="Bonometti L."/>
            <person name="Westerberg I."/>
            <person name="Brannstrom I.O."/>
            <person name="Guillou S."/>
            <person name="Cros-Aarteil S."/>
            <person name="Calhoun S."/>
            <person name="Kuo A."/>
            <person name="Mondo S."/>
            <person name="Pangilinan J."/>
            <person name="Riley R."/>
            <person name="Labutti K."/>
            <person name="Andreopoulos B."/>
            <person name="Lipzen A."/>
            <person name="Chen C."/>
            <person name="Yanf M."/>
            <person name="Daum C."/>
            <person name="Ng V."/>
            <person name="Clum A."/>
            <person name="Steindorff A."/>
            <person name="Ohm R."/>
            <person name="Martin F."/>
            <person name="Silar P."/>
            <person name="Natvig D."/>
            <person name="Lalanne C."/>
            <person name="Gautier V."/>
            <person name="Ament-Velasquez S.L."/>
            <person name="Kruys A."/>
            <person name="Hutchinson M.I."/>
            <person name="Powell A.J."/>
            <person name="Barry K."/>
            <person name="Miller A.N."/>
            <person name="Grigoriev I.V."/>
            <person name="Debuchy R."/>
            <person name="Gladieux P."/>
            <person name="Thoren M.H."/>
            <person name="Johannesson H."/>
        </authorList>
    </citation>
    <scope>NUCLEOTIDE SEQUENCE</scope>
    <source>
        <strain evidence="5">SMH4131-1</strain>
    </source>
</reference>
<dbReference type="Pfam" id="PF01764">
    <property type="entry name" value="Lipase_3"/>
    <property type="match status" value="1"/>
</dbReference>
<dbReference type="InterPro" id="IPR029058">
    <property type="entry name" value="AB_hydrolase_fold"/>
</dbReference>
<evidence type="ECO:0000256" key="2">
    <source>
        <dbReference type="ARBA" id="ARBA00022801"/>
    </source>
</evidence>
<dbReference type="GO" id="GO:0016787">
    <property type="term" value="F:hydrolase activity"/>
    <property type="evidence" value="ECO:0007669"/>
    <property type="project" value="UniProtKB-KW"/>
</dbReference>
<evidence type="ECO:0000313" key="6">
    <source>
        <dbReference type="Proteomes" id="UP001286456"/>
    </source>
</evidence>
<dbReference type="InterPro" id="IPR002921">
    <property type="entry name" value="Fungal_lipase-type"/>
</dbReference>
<dbReference type="InterPro" id="IPR051299">
    <property type="entry name" value="AB_hydrolase_lip/est"/>
</dbReference>
<keyword evidence="2 5" id="KW-0378">Hydrolase</keyword>
<dbReference type="GO" id="GO:0006629">
    <property type="term" value="P:lipid metabolic process"/>
    <property type="evidence" value="ECO:0007669"/>
    <property type="project" value="InterPro"/>
</dbReference>
<feature type="signal peptide" evidence="3">
    <location>
        <begin position="1"/>
        <end position="18"/>
    </location>
</feature>
<evidence type="ECO:0000313" key="5">
    <source>
        <dbReference type="EMBL" id="KAK3327620.1"/>
    </source>
</evidence>